<comment type="caution">
    <text evidence="4">The sequence shown here is derived from an EMBL/GenBank/DDBJ whole genome shotgun (WGS) entry which is preliminary data.</text>
</comment>
<evidence type="ECO:0000313" key="4">
    <source>
        <dbReference type="EMBL" id="RII77383.1"/>
    </source>
</evidence>
<dbReference type="SUPFAM" id="SSF109854">
    <property type="entry name" value="DinB/YfiT-like putative metalloenzymes"/>
    <property type="match status" value="1"/>
</dbReference>
<dbReference type="InterPro" id="IPR007837">
    <property type="entry name" value="DinB"/>
</dbReference>
<evidence type="ECO:0000256" key="2">
    <source>
        <dbReference type="ARBA" id="ARBA00022723"/>
    </source>
</evidence>
<gene>
    <name evidence="4" type="ORF">D0894_12290</name>
</gene>
<dbReference type="GO" id="GO:0046872">
    <property type="term" value="F:metal ion binding"/>
    <property type="evidence" value="ECO:0007669"/>
    <property type="project" value="UniProtKB-KW"/>
</dbReference>
<dbReference type="RefSeq" id="WP_119369938.1">
    <property type="nucleotide sequence ID" value="NZ_QWLL01000030.1"/>
</dbReference>
<accession>A0A399M6G1</accession>
<evidence type="ECO:0000256" key="1">
    <source>
        <dbReference type="ARBA" id="ARBA00008635"/>
    </source>
</evidence>
<proteinExistence type="inferred from homology"/>
<evidence type="ECO:0000256" key="3">
    <source>
        <dbReference type="PIRSR" id="PIRSR607837-1"/>
    </source>
</evidence>
<evidence type="ECO:0000313" key="5">
    <source>
        <dbReference type="Proteomes" id="UP000265875"/>
    </source>
</evidence>
<comment type="similarity">
    <text evidence="1">Belongs to the DinB family.</text>
</comment>
<name>A0A399M6G1_9PSED</name>
<organism evidence="4 5">
    <name type="scientific">Pseudomonas monteilii</name>
    <dbReference type="NCBI Taxonomy" id="76759"/>
    <lineage>
        <taxon>Bacteria</taxon>
        <taxon>Pseudomonadati</taxon>
        <taxon>Pseudomonadota</taxon>
        <taxon>Gammaproteobacteria</taxon>
        <taxon>Pseudomonadales</taxon>
        <taxon>Pseudomonadaceae</taxon>
        <taxon>Pseudomonas</taxon>
    </lineage>
</organism>
<dbReference type="Pfam" id="PF05163">
    <property type="entry name" value="DinB"/>
    <property type="match status" value="1"/>
</dbReference>
<feature type="binding site" evidence="3">
    <location>
        <position position="138"/>
    </location>
    <ligand>
        <name>a divalent metal cation</name>
        <dbReference type="ChEBI" id="CHEBI:60240"/>
    </ligand>
</feature>
<dbReference type="PANTHER" id="PTHR37302:SF1">
    <property type="entry name" value="PROTEIN DINB"/>
    <property type="match status" value="1"/>
</dbReference>
<keyword evidence="2 3" id="KW-0479">Metal-binding</keyword>
<dbReference type="PANTHER" id="PTHR37302">
    <property type="entry name" value="SLR1116 PROTEIN"/>
    <property type="match status" value="1"/>
</dbReference>
<dbReference type="EMBL" id="QWLL01000030">
    <property type="protein sequence ID" value="RII77383.1"/>
    <property type="molecule type" value="Genomic_DNA"/>
</dbReference>
<reference evidence="4 5" key="1">
    <citation type="submission" date="2018-08" db="EMBL/GenBank/DDBJ databases">
        <title>Draft genome sequence of the cyanotroph, Pseudomonas monteilii BCN3.</title>
        <authorList>
            <person name="Jones L.B."/>
            <person name="Kunz D.A."/>
        </authorList>
    </citation>
    <scope>NUCLEOTIDE SEQUENCE [LARGE SCALE GENOMIC DNA]</scope>
    <source>
        <strain evidence="4 5">BCN3</strain>
    </source>
</reference>
<dbReference type="Gene3D" id="1.20.120.450">
    <property type="entry name" value="dinb family like domain"/>
    <property type="match status" value="1"/>
</dbReference>
<dbReference type="InterPro" id="IPR034660">
    <property type="entry name" value="DinB/YfiT-like"/>
</dbReference>
<protein>
    <submittedName>
        <fullName evidence="4">Damage-inducible protein DinB</fullName>
    </submittedName>
</protein>
<sequence>MINPSTATMLARYKRWADQVLFDSLAALPPNELGKERAGPLKSIIGILNHVYVIDRIWQGHVLGRDHGHQSRMEVPHPDFINLRNAQEEINEWFLSWAAQQTDGSLSSELEFKFLSGQSGVMTTGSMFLHTVNHATFHRGWITQLYFEIPAVPPVTDLCVYLTEVYCEPGPLC</sequence>
<dbReference type="AlphaFoldDB" id="A0A399M6G1"/>
<feature type="binding site" evidence="3">
    <location>
        <position position="134"/>
    </location>
    <ligand>
        <name>a divalent metal cation</name>
        <dbReference type="ChEBI" id="CHEBI:60240"/>
    </ligand>
</feature>
<dbReference type="Proteomes" id="UP000265875">
    <property type="component" value="Unassembled WGS sequence"/>
</dbReference>
<feature type="binding site" evidence="3">
    <location>
        <position position="50"/>
    </location>
    <ligand>
        <name>a divalent metal cation</name>
        <dbReference type="ChEBI" id="CHEBI:60240"/>
    </ligand>
</feature>